<evidence type="ECO:0000313" key="10">
    <source>
        <dbReference type="EMBL" id="GFX99005.1"/>
    </source>
</evidence>
<evidence type="ECO:0000259" key="9">
    <source>
        <dbReference type="Pfam" id="PF17919"/>
    </source>
</evidence>
<protein>
    <recommendedName>
        <fullName evidence="1">RNA-directed DNA polymerase</fullName>
        <ecNumber evidence="1">2.7.7.49</ecNumber>
    </recommendedName>
</protein>
<dbReference type="InterPro" id="IPR021109">
    <property type="entry name" value="Peptidase_aspartic_dom_sf"/>
</dbReference>
<evidence type="ECO:0000256" key="7">
    <source>
        <dbReference type="ARBA" id="ARBA00023268"/>
    </source>
</evidence>
<dbReference type="Pfam" id="PF00078">
    <property type="entry name" value="RVT_1"/>
    <property type="match status" value="1"/>
</dbReference>
<dbReference type="FunFam" id="3.10.20.370:FF:000001">
    <property type="entry name" value="Retrovirus-related Pol polyprotein from transposon 17.6-like protein"/>
    <property type="match status" value="1"/>
</dbReference>
<dbReference type="Gene3D" id="3.10.10.10">
    <property type="entry name" value="HIV Type 1 Reverse Transcriptase, subunit A, domain 1"/>
    <property type="match status" value="1"/>
</dbReference>
<comment type="caution">
    <text evidence="10">The sequence shown here is derived from an EMBL/GenBank/DDBJ whole genome shotgun (WGS) entry which is preliminary data.</text>
</comment>
<dbReference type="InterPro" id="IPR043128">
    <property type="entry name" value="Rev_trsase/Diguanyl_cyclase"/>
</dbReference>
<evidence type="ECO:0000313" key="11">
    <source>
        <dbReference type="Proteomes" id="UP000887159"/>
    </source>
</evidence>
<dbReference type="SUPFAM" id="SSF56672">
    <property type="entry name" value="DNA/RNA polymerases"/>
    <property type="match status" value="1"/>
</dbReference>
<dbReference type="GO" id="GO:0003964">
    <property type="term" value="F:RNA-directed DNA polymerase activity"/>
    <property type="evidence" value="ECO:0007669"/>
    <property type="project" value="UniProtKB-KW"/>
</dbReference>
<evidence type="ECO:0000256" key="3">
    <source>
        <dbReference type="ARBA" id="ARBA00022695"/>
    </source>
</evidence>
<keyword evidence="5" id="KW-0255">Endonuclease</keyword>
<evidence type="ECO:0000256" key="5">
    <source>
        <dbReference type="ARBA" id="ARBA00022759"/>
    </source>
</evidence>
<dbReference type="AlphaFoldDB" id="A0A8X6RR36"/>
<dbReference type="InterPro" id="IPR000477">
    <property type="entry name" value="RT_dom"/>
</dbReference>
<keyword evidence="4" id="KW-0540">Nuclease</keyword>
<proteinExistence type="predicted"/>
<dbReference type="EMBL" id="BMAU01021204">
    <property type="protein sequence ID" value="GFX99005.1"/>
    <property type="molecule type" value="Genomic_DNA"/>
</dbReference>
<keyword evidence="3" id="KW-0548">Nucleotidyltransferase</keyword>
<dbReference type="PANTHER" id="PTHR37984:SF5">
    <property type="entry name" value="PROTEIN NYNRIN-LIKE"/>
    <property type="match status" value="1"/>
</dbReference>
<feature type="domain" description="Reverse transcriptase" evidence="8">
    <location>
        <begin position="196"/>
        <end position="266"/>
    </location>
</feature>
<dbReference type="Gene3D" id="2.40.70.10">
    <property type="entry name" value="Acid Proteases"/>
    <property type="match status" value="1"/>
</dbReference>
<dbReference type="SUPFAM" id="SSF50630">
    <property type="entry name" value="Acid proteases"/>
    <property type="match status" value="1"/>
</dbReference>
<keyword evidence="6" id="KW-0695">RNA-directed DNA polymerase</keyword>
<evidence type="ECO:0000256" key="2">
    <source>
        <dbReference type="ARBA" id="ARBA00022679"/>
    </source>
</evidence>
<dbReference type="EC" id="2.7.7.49" evidence="1"/>
<keyword evidence="11" id="KW-1185">Reference proteome</keyword>
<reference evidence="10" key="1">
    <citation type="submission" date="2020-08" db="EMBL/GenBank/DDBJ databases">
        <title>Multicomponent nature underlies the extraordinary mechanical properties of spider dragline silk.</title>
        <authorList>
            <person name="Kono N."/>
            <person name="Nakamura H."/>
            <person name="Mori M."/>
            <person name="Yoshida Y."/>
            <person name="Ohtoshi R."/>
            <person name="Malay A.D."/>
            <person name="Moran D.A.P."/>
            <person name="Tomita M."/>
            <person name="Numata K."/>
            <person name="Arakawa K."/>
        </authorList>
    </citation>
    <scope>NUCLEOTIDE SEQUENCE</scope>
</reference>
<dbReference type="InterPro" id="IPR050951">
    <property type="entry name" value="Retrovirus_Pol_polyprotein"/>
</dbReference>
<organism evidence="10 11">
    <name type="scientific">Trichonephila clavipes</name>
    <name type="common">Golden silk orbweaver</name>
    <name type="synonym">Nephila clavipes</name>
    <dbReference type="NCBI Taxonomy" id="2585209"/>
    <lineage>
        <taxon>Eukaryota</taxon>
        <taxon>Metazoa</taxon>
        <taxon>Ecdysozoa</taxon>
        <taxon>Arthropoda</taxon>
        <taxon>Chelicerata</taxon>
        <taxon>Arachnida</taxon>
        <taxon>Araneae</taxon>
        <taxon>Araneomorphae</taxon>
        <taxon>Entelegynae</taxon>
        <taxon>Araneoidea</taxon>
        <taxon>Nephilidae</taxon>
        <taxon>Trichonephila</taxon>
    </lineage>
</organism>
<dbReference type="Pfam" id="PF17919">
    <property type="entry name" value="RT_RNaseH_2"/>
    <property type="match status" value="1"/>
</dbReference>
<evidence type="ECO:0000256" key="6">
    <source>
        <dbReference type="ARBA" id="ARBA00022918"/>
    </source>
</evidence>
<feature type="domain" description="Reverse transcriptase/retrotransposon-derived protein RNase H-like" evidence="9">
    <location>
        <begin position="379"/>
        <end position="477"/>
    </location>
</feature>
<gene>
    <name evidence="10" type="primary">pol</name>
    <name evidence="10" type="ORF">TNCV_4301801</name>
</gene>
<dbReference type="Proteomes" id="UP000887159">
    <property type="component" value="Unassembled WGS sequence"/>
</dbReference>
<dbReference type="InterPro" id="IPR043502">
    <property type="entry name" value="DNA/RNA_pol_sf"/>
</dbReference>
<dbReference type="InterPro" id="IPR041577">
    <property type="entry name" value="RT_RNaseH_2"/>
</dbReference>
<evidence type="ECO:0000256" key="1">
    <source>
        <dbReference type="ARBA" id="ARBA00012493"/>
    </source>
</evidence>
<accession>A0A8X6RR36</accession>
<evidence type="ECO:0000256" key="4">
    <source>
        <dbReference type="ARBA" id="ARBA00022722"/>
    </source>
</evidence>
<dbReference type="PANTHER" id="PTHR37984">
    <property type="entry name" value="PROTEIN CBG26694"/>
    <property type="match status" value="1"/>
</dbReference>
<dbReference type="FunFam" id="3.30.70.270:FF:000020">
    <property type="entry name" value="Transposon Tf2-6 polyprotein-like Protein"/>
    <property type="match status" value="1"/>
</dbReference>
<keyword evidence="2" id="KW-0808">Transferase</keyword>
<name>A0A8X6RR36_TRICX</name>
<dbReference type="CDD" id="cd01647">
    <property type="entry name" value="RT_LTR"/>
    <property type="match status" value="1"/>
</dbReference>
<dbReference type="CDD" id="cd09274">
    <property type="entry name" value="RNase_HI_RT_Ty3"/>
    <property type="match status" value="1"/>
</dbReference>
<dbReference type="Gene3D" id="3.30.70.270">
    <property type="match status" value="3"/>
</dbReference>
<keyword evidence="7" id="KW-0511">Multifunctional enzyme</keyword>
<sequence>MAEPSQYTSRLFLLDRKSGQKFLIDSGSGICVIPSSPTMNKSPQSNFSLFAANNTKIPAYGMVRKELNLGLRRPFIWTFIIADVSSPIIGADFLKHFNLLIDLKKKKPSILTVDANISFKNILSEYPDLSNPSLISKSASHGTVHHIITTGPPVTARPRRLHTKLYDAVKVEFEFLLAQGIIRPSKSPWSSPLHVVPKSDSTVRPVGVYRQLNSVTEFDSYPMPYLNDFAHALHGKKIFSKIDIFKAFHQIPIAECDIPKTAVTTPWENAEEHRSHLRTIFQRLSSYGLKLNISKCVFGVTELIFLGHFITPDGIKPLPDKVQAVLDYKQPETVGSLRKFLGLLNFYRRFLPKAAEQQYLLSEFLKGSKGKKDSKPLNWSSEAITAFQRCKQALADAALLAHPSPSAPLALHVDASDYAIEGALHQVVNSELQPLAFFSRKLTSSEKSYSAYDRELLAIYSAIRHFRYMLEARDFTVFTDHKPLTYAFRQKSDKCSPRQIRQLDFISQFTTNIVHIPGSDNIAADVLSRVSAITFPSQIDYDCIAETQQTDQELHTLIASGTSLELKR</sequence>
<keyword evidence="5" id="KW-0378">Hydrolase</keyword>
<dbReference type="GO" id="GO:0004519">
    <property type="term" value="F:endonuclease activity"/>
    <property type="evidence" value="ECO:0007669"/>
    <property type="project" value="UniProtKB-KW"/>
</dbReference>
<evidence type="ECO:0000259" key="8">
    <source>
        <dbReference type="Pfam" id="PF00078"/>
    </source>
</evidence>